<sequence>MMRQIFVAAVILMTFSFSVAAGEETIVLKANRLVDVQKGKLIKNATVVIVGNKIESVNPRRLPKESRVIDLGDVTLMPGLMDMHRHLTSVISKNRYLERFTLNPPDHTIRAVANAKKALMMGFTSVRNVGDRAGATVALRNAIIKGVVPGPRIFTAGRSIATTGGHADPTNGTREDLMGDPGPKEGVINGPYDARKAVRQRYKETSDLIKITATGGVMSVATSGQNPQFTDDELEAIITTAREYGLPVAAHA</sequence>
<feature type="region of interest" description="Disordered" evidence="1">
    <location>
        <begin position="160"/>
        <end position="190"/>
    </location>
</feature>
<dbReference type="GO" id="GO:0016810">
    <property type="term" value="F:hydrolase activity, acting on carbon-nitrogen (but not peptide) bonds"/>
    <property type="evidence" value="ECO:0007669"/>
    <property type="project" value="InterPro"/>
</dbReference>
<dbReference type="InterPro" id="IPR006680">
    <property type="entry name" value="Amidohydro-rel"/>
</dbReference>
<organism evidence="3">
    <name type="scientific">marine metagenome</name>
    <dbReference type="NCBI Taxonomy" id="408172"/>
    <lineage>
        <taxon>unclassified sequences</taxon>
        <taxon>metagenomes</taxon>
        <taxon>ecological metagenomes</taxon>
    </lineage>
</organism>
<evidence type="ECO:0000313" key="3">
    <source>
        <dbReference type="EMBL" id="SVD54948.1"/>
    </source>
</evidence>
<dbReference type="InterPro" id="IPR032466">
    <property type="entry name" value="Metal_Hydrolase"/>
</dbReference>
<gene>
    <name evidence="3" type="ORF">METZ01_LOCUS407802</name>
</gene>
<dbReference type="Pfam" id="PF01979">
    <property type="entry name" value="Amidohydro_1"/>
    <property type="match status" value="1"/>
</dbReference>
<evidence type="ECO:0000259" key="2">
    <source>
        <dbReference type="Pfam" id="PF01979"/>
    </source>
</evidence>
<reference evidence="3" key="1">
    <citation type="submission" date="2018-05" db="EMBL/GenBank/DDBJ databases">
        <authorList>
            <person name="Lanie J.A."/>
            <person name="Ng W.-L."/>
            <person name="Kazmierczak K.M."/>
            <person name="Andrzejewski T.M."/>
            <person name="Davidsen T.M."/>
            <person name="Wayne K.J."/>
            <person name="Tettelin H."/>
            <person name="Glass J.I."/>
            <person name="Rusch D."/>
            <person name="Podicherti R."/>
            <person name="Tsui H.-C.T."/>
            <person name="Winkler M.E."/>
        </authorList>
    </citation>
    <scope>NUCLEOTIDE SEQUENCE</scope>
</reference>
<dbReference type="AlphaFoldDB" id="A0A382W9Z0"/>
<feature type="non-terminal residue" evidence="3">
    <location>
        <position position="252"/>
    </location>
</feature>
<dbReference type="SUPFAM" id="SSF51556">
    <property type="entry name" value="Metallo-dependent hydrolases"/>
    <property type="match status" value="1"/>
</dbReference>
<evidence type="ECO:0000256" key="1">
    <source>
        <dbReference type="SAM" id="MobiDB-lite"/>
    </source>
</evidence>
<dbReference type="SUPFAM" id="SSF51338">
    <property type="entry name" value="Composite domain of metallo-dependent hydrolases"/>
    <property type="match status" value="1"/>
</dbReference>
<dbReference type="PANTHER" id="PTHR43135">
    <property type="entry name" value="ALPHA-D-RIBOSE 1-METHYLPHOSPHONATE 5-TRIPHOSPHATE DIPHOSPHATASE"/>
    <property type="match status" value="1"/>
</dbReference>
<name>A0A382W9Z0_9ZZZZ</name>
<dbReference type="Gene3D" id="3.20.20.140">
    <property type="entry name" value="Metal-dependent hydrolases"/>
    <property type="match status" value="1"/>
</dbReference>
<dbReference type="PANTHER" id="PTHR43135:SF3">
    <property type="entry name" value="ALPHA-D-RIBOSE 1-METHYLPHOSPHONATE 5-TRIPHOSPHATE DIPHOSPHATASE"/>
    <property type="match status" value="1"/>
</dbReference>
<protein>
    <recommendedName>
        <fullName evidence="2">Amidohydrolase-related domain-containing protein</fullName>
    </recommendedName>
</protein>
<dbReference type="EMBL" id="UINC01157775">
    <property type="protein sequence ID" value="SVD54948.1"/>
    <property type="molecule type" value="Genomic_DNA"/>
</dbReference>
<dbReference type="InterPro" id="IPR011059">
    <property type="entry name" value="Metal-dep_hydrolase_composite"/>
</dbReference>
<accession>A0A382W9Z0</accession>
<dbReference type="InterPro" id="IPR051781">
    <property type="entry name" value="Metallo-dep_Hydrolase"/>
</dbReference>
<proteinExistence type="predicted"/>
<feature type="domain" description="Amidohydrolase-related" evidence="2">
    <location>
        <begin position="75"/>
        <end position="252"/>
    </location>
</feature>